<dbReference type="SUPFAM" id="SSF140931">
    <property type="entry name" value="Fic-like"/>
    <property type="match status" value="1"/>
</dbReference>
<dbReference type="Pfam" id="PF02661">
    <property type="entry name" value="Fic"/>
    <property type="match status" value="1"/>
</dbReference>
<dbReference type="InterPro" id="IPR036597">
    <property type="entry name" value="Fido-like_dom_sf"/>
</dbReference>
<feature type="domain" description="Fido" evidence="1">
    <location>
        <begin position="5"/>
        <end position="124"/>
    </location>
</feature>
<evidence type="ECO:0000313" key="2">
    <source>
        <dbReference type="EMBL" id="GAA5502461.1"/>
    </source>
</evidence>
<dbReference type="InterPro" id="IPR006440">
    <property type="entry name" value="Doc"/>
</dbReference>
<dbReference type="Gene3D" id="1.20.120.1870">
    <property type="entry name" value="Fic/DOC protein, Fido domain"/>
    <property type="match status" value="1"/>
</dbReference>
<evidence type="ECO:0000313" key="3">
    <source>
        <dbReference type="Proteomes" id="UP001458946"/>
    </source>
</evidence>
<dbReference type="RefSeq" id="WP_353542427.1">
    <property type="nucleotide sequence ID" value="NZ_BAABRN010000023.1"/>
</dbReference>
<name>A0ABP9VCV5_9DEIO</name>
<dbReference type="PANTHER" id="PTHR39426:SF1">
    <property type="entry name" value="HOMOLOGY TO DEATH-ON-CURING PROTEIN OF PHAGE P1"/>
    <property type="match status" value="1"/>
</dbReference>
<sequence length="129" mass="13941">MTVYLSAEQVLALHDRALHRYGGTAGVRDSGALASSVAQPAMEAFGMELYPDLETKAAAYLFFLSRNHVFTDGNKRTAYLAAAIFLRLNGLSLAGPDDQVFELVLASARGELKDVDAVTERLKPLISPL</sequence>
<keyword evidence="3" id="KW-1185">Reference proteome</keyword>
<dbReference type="PANTHER" id="PTHR39426">
    <property type="entry name" value="HOMOLOGY TO DEATH-ON-CURING PROTEIN OF PHAGE P1"/>
    <property type="match status" value="1"/>
</dbReference>
<dbReference type="NCBIfam" id="TIGR01550">
    <property type="entry name" value="DOC_P1"/>
    <property type="match status" value="1"/>
</dbReference>
<organism evidence="2 3">
    <name type="scientific">Deinococcus xinjiangensis</name>
    <dbReference type="NCBI Taxonomy" id="457454"/>
    <lineage>
        <taxon>Bacteria</taxon>
        <taxon>Thermotogati</taxon>
        <taxon>Deinococcota</taxon>
        <taxon>Deinococci</taxon>
        <taxon>Deinococcales</taxon>
        <taxon>Deinococcaceae</taxon>
        <taxon>Deinococcus</taxon>
    </lineage>
</organism>
<dbReference type="InterPro" id="IPR053737">
    <property type="entry name" value="Type_II_TA_Toxin"/>
</dbReference>
<protein>
    <recommendedName>
        <fullName evidence="1">Fido domain-containing protein</fullName>
    </recommendedName>
</protein>
<gene>
    <name evidence="2" type="ORF">Dxin01_02205</name>
</gene>
<comment type="caution">
    <text evidence="2">The sequence shown here is derived from an EMBL/GenBank/DDBJ whole genome shotgun (WGS) entry which is preliminary data.</text>
</comment>
<accession>A0ABP9VCV5</accession>
<proteinExistence type="predicted"/>
<dbReference type="InterPro" id="IPR003812">
    <property type="entry name" value="Fido"/>
</dbReference>
<evidence type="ECO:0000259" key="1">
    <source>
        <dbReference type="PROSITE" id="PS51459"/>
    </source>
</evidence>
<dbReference type="PIRSF" id="PIRSF018297">
    <property type="entry name" value="Doc"/>
    <property type="match status" value="1"/>
</dbReference>
<dbReference type="EMBL" id="BAABRN010000023">
    <property type="protein sequence ID" value="GAA5502461.1"/>
    <property type="molecule type" value="Genomic_DNA"/>
</dbReference>
<dbReference type="Proteomes" id="UP001458946">
    <property type="component" value="Unassembled WGS sequence"/>
</dbReference>
<dbReference type="PROSITE" id="PS51459">
    <property type="entry name" value="FIDO"/>
    <property type="match status" value="1"/>
</dbReference>
<reference evidence="2 3" key="1">
    <citation type="submission" date="2024-02" db="EMBL/GenBank/DDBJ databases">
        <title>Deinococcus xinjiangensis NBRC 107630.</title>
        <authorList>
            <person name="Ichikawa N."/>
            <person name="Katano-Makiyama Y."/>
            <person name="Hidaka K."/>
        </authorList>
    </citation>
    <scope>NUCLEOTIDE SEQUENCE [LARGE SCALE GENOMIC DNA]</scope>
    <source>
        <strain evidence="2 3">NBRC 107630</strain>
    </source>
</reference>